<sequence length="1434" mass="156205">SAAALVVLVVTVINCATCCKEQVINFKEFEDNFEDELDFTPPAEDTPSARASAEVYTLAVSPVALPCPPQLQPPRNTEDPVPSQVIRHNLSYLQEVGSGWFGKVLLSEMYTEPSVARVLVQELKASASAQDQSRFLQQGDPYRVLQHPNLLQCLGQCVEAIPFLLVFEFCELGDLRSYVARQKGELADEEKLQLQKMACEIAAAVAFLHKHSFLHSDLALRNCFLTADLTVKVGDYGTGPLACKEEYITTEADTEVPLRWMAPELIGELHGGVIASEQTKPGNVWALGVTLWELFESGVRPYPSLSDMEVLLHVIKEQGVKLPRPRLVLPHSDRWYEVLQFCWLVPDKRATAEEVHRLLTYLRLQAQKQSEEDFEQRWDALKPNPPAKQATLSHSSFPILDRFGDEVLAREVDEVLTVTETSRGLSFEYVWETAKHDHYNSASGGGLALDSGFNYHNMFFPTQGYSPETRALPSQPEKGAEMLPPPGVPGILPVFDAHKTATGNEYYIQLEEQEKCRDEENLVEFSGGCEDGMTPSGQQFVVLRDIPLDESSTDVDFFHRSVDSKDSYLHESQAWSSSDQESPYHSNIFRESGSNVKDSSTWGKGLVEMPELNGRGDAGQLSESSSKLQETTLENQDIRQLLNSDKLTENFLFLKDKHLMKEDSNLSEEQESHYTGSIGTDSACNPGTNVTSEDTSERVVSGLFDGPVQCGVGSVSANEEHLNSSADITGFLEPFKSIETLVPLSSLVKAENCNNQLYIGHGSSTEDVPLHSSGSGMVVHSDSTSVSSEVTFSSINGHHSTVSCEQTTEDFLCTGAKISSLEARSGASGEDENPTDVKDLSEQSSLASSAAHMSKTVVGGGPAESTMKDVKNSLNIVLFAPPQAADSSPGSLVSPENNDSSLDESSFLTSDPCLDKISQDSLLDSTVSTPLSTTELSAETPDSSDSMGPQKLQPPQKAVDSGYETENLESPEWNCQAVAPSTVLQPDLPQIIVSGVEAEADLQGEGTGDVALPSAQSGSAPPASQLLPGGSQACRDSAYFSDNEAEQDKKYEDGECAGNSSDATLWSTGTFGNVASVHHNVSGDLIVDTVPQDIITEGPVSHLRKEMPELVLSTEEDWDRMMKVVIDGTKQELEVFPEPRVGLEEPFSIFEDPEQVERCSAPGSPPEDRSVQAKLLHIGEGPKLKEPDVEGRYLGKLESMTPLVVVEDDMEADEEDEEENSEDSDDDVLAYRLHSSDSESEDDTQYPVPVVVTDTSDSHKLKSLLKNTMPSPSKSSLPGSYNASPIKKAISFFDDVTVYLFDQVLFYCGKTYWLDFLMFGEIPASSGSFLARTLSEGSTDEEGGGFEWDDDFSSDSPFISKATGSLGTSRTSAAFFSLPTSQASPYAMSAADRAHDQSWASRFSISTASMALSLTHLTDSDTEQAGSSEDGEKD</sequence>
<dbReference type="GO" id="GO:0005524">
    <property type="term" value="F:ATP binding"/>
    <property type="evidence" value="ECO:0007669"/>
    <property type="project" value="UniProtKB-KW"/>
</dbReference>
<keyword evidence="10" id="KW-1133">Transmembrane helix</keyword>
<comment type="subcellular location">
    <subcellularLocation>
        <location evidence="1">Membrane</location>
    </subcellularLocation>
</comment>
<proteinExistence type="predicted"/>
<feature type="region of interest" description="Disordered" evidence="14">
    <location>
        <begin position="822"/>
        <end position="866"/>
    </location>
</feature>
<organism evidence="17 18">
    <name type="scientific">Paramormyrops kingsleyae</name>
    <dbReference type="NCBI Taxonomy" id="1676925"/>
    <lineage>
        <taxon>Eukaryota</taxon>
        <taxon>Metazoa</taxon>
        <taxon>Chordata</taxon>
        <taxon>Craniata</taxon>
        <taxon>Vertebrata</taxon>
        <taxon>Euteleostomi</taxon>
        <taxon>Actinopterygii</taxon>
        <taxon>Neopterygii</taxon>
        <taxon>Teleostei</taxon>
        <taxon>Osteoglossocephala</taxon>
        <taxon>Osteoglossomorpha</taxon>
        <taxon>Osteoglossiformes</taxon>
        <taxon>Mormyridae</taxon>
        <taxon>Paramormyrops</taxon>
    </lineage>
</organism>
<evidence type="ECO:0000256" key="14">
    <source>
        <dbReference type="SAM" id="MobiDB-lite"/>
    </source>
</evidence>
<evidence type="ECO:0000256" key="11">
    <source>
        <dbReference type="ARBA" id="ARBA00023136"/>
    </source>
</evidence>
<evidence type="ECO:0000256" key="8">
    <source>
        <dbReference type="ARBA" id="ARBA00022777"/>
    </source>
</evidence>
<keyword evidence="4" id="KW-0597">Phosphoprotein</keyword>
<feature type="compositionally biased region" description="Polar residues" evidence="14">
    <location>
        <begin position="885"/>
        <end position="907"/>
    </location>
</feature>
<dbReference type="STRING" id="1676925.ENSPKIP00000040158"/>
<dbReference type="PRINTS" id="PR00109">
    <property type="entry name" value="TYRKINASE"/>
</dbReference>
<evidence type="ECO:0000256" key="12">
    <source>
        <dbReference type="ARBA" id="ARBA00047899"/>
    </source>
</evidence>
<evidence type="ECO:0000259" key="16">
    <source>
        <dbReference type="PROSITE" id="PS50011"/>
    </source>
</evidence>
<evidence type="ECO:0000256" key="1">
    <source>
        <dbReference type="ARBA" id="ARBA00004370"/>
    </source>
</evidence>
<dbReference type="GO" id="GO:0012505">
    <property type="term" value="C:endomembrane system"/>
    <property type="evidence" value="ECO:0007669"/>
    <property type="project" value="UniProtKB-ARBA"/>
</dbReference>
<evidence type="ECO:0000313" key="18">
    <source>
        <dbReference type="Proteomes" id="UP000261540"/>
    </source>
</evidence>
<feature type="compositionally biased region" description="Low complexity" evidence="14">
    <location>
        <begin position="1011"/>
        <end position="1026"/>
    </location>
</feature>
<evidence type="ECO:0000256" key="15">
    <source>
        <dbReference type="SAM" id="SignalP"/>
    </source>
</evidence>
<dbReference type="SUPFAM" id="SSF56112">
    <property type="entry name" value="Protein kinase-like (PK-like)"/>
    <property type="match status" value="1"/>
</dbReference>
<keyword evidence="15" id="KW-0732">Signal</keyword>
<dbReference type="GO" id="GO:0005737">
    <property type="term" value="C:cytoplasm"/>
    <property type="evidence" value="ECO:0007669"/>
    <property type="project" value="UniProtKB-ARBA"/>
</dbReference>
<reference evidence="17" key="2">
    <citation type="submission" date="2025-09" db="UniProtKB">
        <authorList>
            <consortium name="Ensembl"/>
        </authorList>
    </citation>
    <scope>IDENTIFICATION</scope>
</reference>
<keyword evidence="9" id="KW-0067">ATP-binding</keyword>
<keyword evidence="3" id="KW-0723">Serine/threonine-protein kinase</keyword>
<dbReference type="PANTHER" id="PTHR24417">
    <property type="entry name" value="SERINE/THREONINE-PROTEIN KINASE LMTK1"/>
    <property type="match status" value="1"/>
</dbReference>
<dbReference type="InterPro" id="IPR011009">
    <property type="entry name" value="Kinase-like_dom_sf"/>
</dbReference>
<dbReference type="InterPro" id="IPR000719">
    <property type="entry name" value="Prot_kinase_dom"/>
</dbReference>
<dbReference type="Ensembl" id="ENSPKIT00000021176.1">
    <property type="protein sequence ID" value="ENSPKIP00000040158.1"/>
    <property type="gene ID" value="ENSPKIG00000017224.1"/>
</dbReference>
<comment type="catalytic activity">
    <reaction evidence="13">
        <text>L-seryl-[protein] + ATP = O-phospho-L-seryl-[protein] + ADP + H(+)</text>
        <dbReference type="Rhea" id="RHEA:17989"/>
        <dbReference type="Rhea" id="RHEA-COMP:9863"/>
        <dbReference type="Rhea" id="RHEA-COMP:11604"/>
        <dbReference type="ChEBI" id="CHEBI:15378"/>
        <dbReference type="ChEBI" id="CHEBI:29999"/>
        <dbReference type="ChEBI" id="CHEBI:30616"/>
        <dbReference type="ChEBI" id="CHEBI:83421"/>
        <dbReference type="ChEBI" id="CHEBI:456216"/>
        <dbReference type="EC" id="2.7.11.1"/>
    </reaction>
</comment>
<feature type="compositionally biased region" description="Polar residues" evidence="14">
    <location>
        <begin position="573"/>
        <end position="585"/>
    </location>
</feature>
<keyword evidence="11" id="KW-0472">Membrane</keyword>
<feature type="region of interest" description="Disordered" evidence="14">
    <location>
        <begin position="925"/>
        <end position="970"/>
    </location>
</feature>
<keyword evidence="18" id="KW-1185">Reference proteome</keyword>
<feature type="region of interest" description="Disordered" evidence="14">
    <location>
        <begin position="667"/>
        <end position="693"/>
    </location>
</feature>
<dbReference type="GeneTree" id="ENSGT00940000158475"/>
<dbReference type="PROSITE" id="PS50011">
    <property type="entry name" value="PROTEIN_KINASE_DOM"/>
    <property type="match status" value="1"/>
</dbReference>
<dbReference type="InterPro" id="IPR001245">
    <property type="entry name" value="Ser-Thr/Tyr_kinase_cat_dom"/>
</dbReference>
<dbReference type="GO" id="GO:0016020">
    <property type="term" value="C:membrane"/>
    <property type="evidence" value="ECO:0007669"/>
    <property type="project" value="UniProtKB-SubCell"/>
</dbReference>
<feature type="compositionally biased region" description="Polar residues" evidence="14">
    <location>
        <begin position="673"/>
        <end position="693"/>
    </location>
</feature>
<dbReference type="GO" id="GO:0004674">
    <property type="term" value="F:protein serine/threonine kinase activity"/>
    <property type="evidence" value="ECO:0007669"/>
    <property type="project" value="UniProtKB-KW"/>
</dbReference>
<feature type="chain" id="PRO_5017250801" description="non-specific serine/threonine protein kinase" evidence="15">
    <location>
        <begin position="19"/>
        <end position="1434"/>
    </location>
</feature>
<dbReference type="PANTHER" id="PTHR24417:SF8">
    <property type="entry name" value="SERINE_THREONINE-PROTEIN KINASE LMTK2"/>
    <property type="match status" value="1"/>
</dbReference>
<evidence type="ECO:0000256" key="13">
    <source>
        <dbReference type="ARBA" id="ARBA00048679"/>
    </source>
</evidence>
<keyword evidence="7" id="KW-0547">Nucleotide-binding</keyword>
<dbReference type="Proteomes" id="UP000261540">
    <property type="component" value="Unplaced"/>
</dbReference>
<comment type="catalytic activity">
    <reaction evidence="12">
        <text>L-threonyl-[protein] + ATP = O-phospho-L-threonyl-[protein] + ADP + H(+)</text>
        <dbReference type="Rhea" id="RHEA:46608"/>
        <dbReference type="Rhea" id="RHEA-COMP:11060"/>
        <dbReference type="Rhea" id="RHEA-COMP:11605"/>
        <dbReference type="ChEBI" id="CHEBI:15378"/>
        <dbReference type="ChEBI" id="CHEBI:30013"/>
        <dbReference type="ChEBI" id="CHEBI:30616"/>
        <dbReference type="ChEBI" id="CHEBI:61977"/>
        <dbReference type="ChEBI" id="CHEBI:456216"/>
        <dbReference type="EC" id="2.7.11.1"/>
    </reaction>
</comment>
<dbReference type="Gene3D" id="1.10.510.10">
    <property type="entry name" value="Transferase(Phosphotransferase) domain 1"/>
    <property type="match status" value="1"/>
</dbReference>
<evidence type="ECO:0000256" key="9">
    <source>
        <dbReference type="ARBA" id="ARBA00022840"/>
    </source>
</evidence>
<dbReference type="InterPro" id="IPR008266">
    <property type="entry name" value="Tyr_kinase_AS"/>
</dbReference>
<dbReference type="Pfam" id="PF07714">
    <property type="entry name" value="PK_Tyr_Ser-Thr"/>
    <property type="match status" value="1"/>
</dbReference>
<evidence type="ECO:0000256" key="7">
    <source>
        <dbReference type="ARBA" id="ARBA00022741"/>
    </source>
</evidence>
<accession>A0A3B3TCL4</accession>
<reference evidence="17" key="1">
    <citation type="submission" date="2025-08" db="UniProtKB">
        <authorList>
            <consortium name="Ensembl"/>
        </authorList>
    </citation>
    <scope>IDENTIFICATION</scope>
</reference>
<feature type="region of interest" description="Disordered" evidence="14">
    <location>
        <begin position="573"/>
        <end position="592"/>
    </location>
</feature>
<protein>
    <recommendedName>
        <fullName evidence="2">non-specific serine/threonine protein kinase</fullName>
        <ecNumber evidence="2">2.7.11.1</ecNumber>
    </recommendedName>
</protein>
<evidence type="ECO:0000256" key="6">
    <source>
        <dbReference type="ARBA" id="ARBA00022692"/>
    </source>
</evidence>
<feature type="domain" description="Protein kinase" evidence="16">
    <location>
        <begin position="90"/>
        <end position="359"/>
    </location>
</feature>
<evidence type="ECO:0000313" key="17">
    <source>
        <dbReference type="Ensembl" id="ENSPKIP00000040158.1"/>
    </source>
</evidence>
<evidence type="ECO:0000256" key="3">
    <source>
        <dbReference type="ARBA" id="ARBA00022527"/>
    </source>
</evidence>
<evidence type="ECO:0000256" key="4">
    <source>
        <dbReference type="ARBA" id="ARBA00022553"/>
    </source>
</evidence>
<keyword evidence="5" id="KW-0808">Transferase</keyword>
<keyword evidence="8" id="KW-0418">Kinase</keyword>
<name>A0A3B3TCL4_9TELE</name>
<evidence type="ECO:0000256" key="5">
    <source>
        <dbReference type="ARBA" id="ARBA00022679"/>
    </source>
</evidence>
<feature type="compositionally biased region" description="Polar residues" evidence="14">
    <location>
        <begin position="925"/>
        <end position="947"/>
    </location>
</feature>
<evidence type="ECO:0000256" key="10">
    <source>
        <dbReference type="ARBA" id="ARBA00022989"/>
    </source>
</evidence>
<feature type="region of interest" description="Disordered" evidence="14">
    <location>
        <begin position="882"/>
        <end position="907"/>
    </location>
</feature>
<feature type="region of interest" description="Disordered" evidence="14">
    <location>
        <begin position="1002"/>
        <end position="1036"/>
    </location>
</feature>
<dbReference type="EC" id="2.7.11.1" evidence="2"/>
<dbReference type="FunFam" id="3.30.200.20:FF:000275">
    <property type="entry name" value="Apoptosis associated tyrosine kinase"/>
    <property type="match status" value="1"/>
</dbReference>
<keyword evidence="6" id="KW-0812">Transmembrane</keyword>
<evidence type="ECO:0000256" key="2">
    <source>
        <dbReference type="ARBA" id="ARBA00012513"/>
    </source>
</evidence>
<feature type="signal peptide" evidence="15">
    <location>
        <begin position="1"/>
        <end position="18"/>
    </location>
</feature>
<dbReference type="PROSITE" id="PS00109">
    <property type="entry name" value="PROTEIN_KINASE_TYR"/>
    <property type="match status" value="1"/>
</dbReference>